<evidence type="ECO:0000256" key="1">
    <source>
        <dbReference type="ARBA" id="ARBA00004123"/>
    </source>
</evidence>
<keyword evidence="2" id="KW-0539">Nucleus</keyword>
<reference evidence="4 5" key="1">
    <citation type="submission" date="2024-06" db="EMBL/GenBank/DDBJ databases">
        <title>Complete genome of Phlyctema vagabunda strain 19-DSS-EL-015.</title>
        <authorList>
            <person name="Fiorenzani C."/>
        </authorList>
    </citation>
    <scope>NUCLEOTIDE SEQUENCE [LARGE SCALE GENOMIC DNA]</scope>
    <source>
        <strain evidence="4 5">19-DSS-EL-015</strain>
    </source>
</reference>
<evidence type="ECO:0000313" key="4">
    <source>
        <dbReference type="EMBL" id="KAL3421698.1"/>
    </source>
</evidence>
<accession>A0ABR4PEE5</accession>
<evidence type="ECO:0000259" key="3">
    <source>
        <dbReference type="PROSITE" id="PS50048"/>
    </source>
</evidence>
<dbReference type="SMART" id="SM00066">
    <property type="entry name" value="GAL4"/>
    <property type="match status" value="1"/>
</dbReference>
<sequence length="551" mass="61780">MTSTYRRACDGCQLRHLKCNLVKPCSPCSQAGRTCRESSKFQFRHDDNPAIVIKASRRQTLQFREDQRWLTVPGELEFILETAESISAQDEDPNSNIFDPTHTTSVVTVDDQIDETASSGLLLRGPNPDGIDSAHSRDSVSLWPLPVKDEAFLMRYFVDKLSPWVGNLPSVNCLAAPVDSIVQFDYCDKEKHFSSVVVQAAATSPTLQNAILAVSAKFLSVTQDFDRFAPDKYQHECLRTLIPALTAPEAVLDENLFAATVILRFFEEMTGSHFTSTSHFTQANDGKDRIDGLDTATHILGSHMLVKARERARSHTPLSTSSLRTATLIVELRQEIHIAFMTNRPPPPLTEYCGIEHSIDAADDWTWTKRVVAHTAEILTYCNGDGYKHSERWKELWAYLDAWEAAIPPSFNPIYEEGIDHCKEQIFPTLWFANDCHAAGGQYLAISRILLLANDPRISSLGSDRIVKQKVNEAKIKTHVRIICGIAVSNMQFFPTMLAAGVTIAMCGERFTDHREQEALIAIVTEAEAHVAWPSLKARERLIDSWGWDSF</sequence>
<dbReference type="SUPFAM" id="SSF57701">
    <property type="entry name" value="Zn2/Cys6 DNA-binding domain"/>
    <property type="match status" value="1"/>
</dbReference>
<dbReference type="PROSITE" id="PS50048">
    <property type="entry name" value="ZN2_CY6_FUNGAL_2"/>
    <property type="match status" value="1"/>
</dbReference>
<dbReference type="InterPro" id="IPR036864">
    <property type="entry name" value="Zn2-C6_fun-type_DNA-bd_sf"/>
</dbReference>
<dbReference type="InterPro" id="IPR021858">
    <property type="entry name" value="Fun_TF"/>
</dbReference>
<protein>
    <recommendedName>
        <fullName evidence="3">Zn(2)-C6 fungal-type domain-containing protein</fullName>
    </recommendedName>
</protein>
<name>A0ABR4PEE5_9HELO</name>
<dbReference type="Gene3D" id="4.10.240.10">
    <property type="entry name" value="Zn(2)-C6 fungal-type DNA-binding domain"/>
    <property type="match status" value="1"/>
</dbReference>
<dbReference type="Proteomes" id="UP001629113">
    <property type="component" value="Unassembled WGS sequence"/>
</dbReference>
<evidence type="ECO:0000313" key="5">
    <source>
        <dbReference type="Proteomes" id="UP001629113"/>
    </source>
</evidence>
<dbReference type="InterPro" id="IPR001138">
    <property type="entry name" value="Zn2Cys6_DnaBD"/>
</dbReference>
<comment type="caution">
    <text evidence="4">The sequence shown here is derived from an EMBL/GenBank/DDBJ whole genome shotgun (WGS) entry which is preliminary data.</text>
</comment>
<organism evidence="4 5">
    <name type="scientific">Phlyctema vagabunda</name>
    <dbReference type="NCBI Taxonomy" id="108571"/>
    <lineage>
        <taxon>Eukaryota</taxon>
        <taxon>Fungi</taxon>
        <taxon>Dikarya</taxon>
        <taxon>Ascomycota</taxon>
        <taxon>Pezizomycotina</taxon>
        <taxon>Leotiomycetes</taxon>
        <taxon>Helotiales</taxon>
        <taxon>Dermateaceae</taxon>
        <taxon>Phlyctema</taxon>
    </lineage>
</organism>
<dbReference type="EMBL" id="JBFCZG010000005">
    <property type="protein sequence ID" value="KAL3421698.1"/>
    <property type="molecule type" value="Genomic_DNA"/>
</dbReference>
<evidence type="ECO:0000256" key="2">
    <source>
        <dbReference type="ARBA" id="ARBA00023242"/>
    </source>
</evidence>
<dbReference type="Pfam" id="PF00172">
    <property type="entry name" value="Zn_clus"/>
    <property type="match status" value="1"/>
</dbReference>
<proteinExistence type="predicted"/>
<keyword evidence="5" id="KW-1185">Reference proteome</keyword>
<feature type="domain" description="Zn(2)-C6 fungal-type" evidence="3">
    <location>
        <begin position="8"/>
        <end position="37"/>
    </location>
</feature>
<comment type="subcellular location">
    <subcellularLocation>
        <location evidence="1">Nucleus</location>
    </subcellularLocation>
</comment>
<dbReference type="PANTHER" id="PTHR37534:SF2">
    <property type="entry name" value="N-ACETYLTRANSFERASE DOMAIN-CONTAINING PROTEIN"/>
    <property type="match status" value="1"/>
</dbReference>
<dbReference type="CDD" id="cd00067">
    <property type="entry name" value="GAL4"/>
    <property type="match status" value="1"/>
</dbReference>
<dbReference type="Pfam" id="PF11951">
    <property type="entry name" value="Fungal_trans_2"/>
    <property type="match status" value="1"/>
</dbReference>
<gene>
    <name evidence="4" type="ORF">PVAG01_05854</name>
</gene>
<dbReference type="PANTHER" id="PTHR37534">
    <property type="entry name" value="TRANSCRIPTIONAL ACTIVATOR PROTEIN UGA3"/>
    <property type="match status" value="1"/>
</dbReference>